<accession>A0A1Y2EXE6</accession>
<feature type="compositionally biased region" description="Polar residues" evidence="3">
    <location>
        <begin position="43"/>
        <end position="57"/>
    </location>
</feature>
<dbReference type="Proteomes" id="UP000193467">
    <property type="component" value="Unassembled WGS sequence"/>
</dbReference>
<dbReference type="GO" id="GO:0008033">
    <property type="term" value="P:tRNA processing"/>
    <property type="evidence" value="ECO:0007669"/>
    <property type="project" value="UniProtKB-KW"/>
</dbReference>
<dbReference type="SUPFAM" id="SSF53927">
    <property type="entry name" value="Cytidine deaminase-like"/>
    <property type="match status" value="1"/>
</dbReference>
<dbReference type="PROSITE" id="PS50280">
    <property type="entry name" value="SET"/>
    <property type="match status" value="1"/>
</dbReference>
<dbReference type="InParanoid" id="A0A1Y2EXE6"/>
<dbReference type="InterPro" id="IPR016193">
    <property type="entry name" value="Cytidine_deaminase-like"/>
</dbReference>
<dbReference type="SUPFAM" id="SSF82199">
    <property type="entry name" value="SET domain"/>
    <property type="match status" value="1"/>
</dbReference>
<comment type="caution">
    <text evidence="6">The sequence shown here is derived from an EMBL/GenBank/DDBJ whole genome shotgun (WGS) entry which is preliminary data.</text>
</comment>
<dbReference type="EMBL" id="MCGR01000035">
    <property type="protein sequence ID" value="ORY76240.1"/>
    <property type="molecule type" value="Genomic_DNA"/>
</dbReference>
<dbReference type="AlphaFoldDB" id="A0A1Y2EXE6"/>
<dbReference type="FunCoup" id="A0A1Y2EXE6">
    <property type="interactions" value="346"/>
</dbReference>
<evidence type="ECO:0000256" key="1">
    <source>
        <dbReference type="ARBA" id="ARBA00022694"/>
    </source>
</evidence>
<evidence type="ECO:0008006" key="8">
    <source>
        <dbReference type="Google" id="ProtNLM"/>
    </source>
</evidence>
<keyword evidence="1" id="KW-0819">tRNA processing</keyword>
<organism evidence="6 7">
    <name type="scientific">Leucosporidium creatinivorum</name>
    <dbReference type="NCBI Taxonomy" id="106004"/>
    <lineage>
        <taxon>Eukaryota</taxon>
        <taxon>Fungi</taxon>
        <taxon>Dikarya</taxon>
        <taxon>Basidiomycota</taxon>
        <taxon>Pucciniomycotina</taxon>
        <taxon>Microbotryomycetes</taxon>
        <taxon>Leucosporidiales</taxon>
        <taxon>Leucosporidium</taxon>
    </lineage>
</organism>
<feature type="domain" description="SET" evidence="4">
    <location>
        <begin position="76"/>
        <end position="194"/>
    </location>
</feature>
<evidence type="ECO:0000256" key="3">
    <source>
        <dbReference type="SAM" id="MobiDB-lite"/>
    </source>
</evidence>
<dbReference type="GO" id="GO:0005737">
    <property type="term" value="C:cytoplasm"/>
    <property type="evidence" value="ECO:0007669"/>
    <property type="project" value="TreeGrafter"/>
</dbReference>
<comment type="similarity">
    <text evidence="2">Belongs to the cytidine and deoxycytidylate deaminase family. ADAT3 subfamily.</text>
</comment>
<evidence type="ECO:0000256" key="2">
    <source>
        <dbReference type="ARBA" id="ARBA00038160"/>
    </source>
</evidence>
<dbReference type="Gene3D" id="3.40.140.10">
    <property type="entry name" value="Cytidine Deaminase, domain 2"/>
    <property type="match status" value="1"/>
</dbReference>
<dbReference type="STRING" id="106004.A0A1Y2EXE6"/>
<dbReference type="Pfam" id="PF00856">
    <property type="entry name" value="SET"/>
    <property type="match status" value="1"/>
</dbReference>
<dbReference type="InterPro" id="IPR046341">
    <property type="entry name" value="SET_dom_sf"/>
</dbReference>
<dbReference type="GO" id="GO:0052717">
    <property type="term" value="F:tRNA-specific adenosine-34 deaminase activity"/>
    <property type="evidence" value="ECO:0007669"/>
    <property type="project" value="TreeGrafter"/>
</dbReference>
<dbReference type="CDD" id="cd10540">
    <property type="entry name" value="SET_SpSet7-like"/>
    <property type="match status" value="1"/>
</dbReference>
<dbReference type="Gene3D" id="2.170.270.10">
    <property type="entry name" value="SET domain"/>
    <property type="match status" value="1"/>
</dbReference>
<dbReference type="SMART" id="SM00317">
    <property type="entry name" value="SET"/>
    <property type="match status" value="1"/>
</dbReference>
<feature type="domain" description="CMP/dCMP-type deaminase" evidence="5">
    <location>
        <begin position="414"/>
        <end position="562"/>
    </location>
</feature>
<dbReference type="InterPro" id="IPR002125">
    <property type="entry name" value="CMP_dCMP_dom"/>
</dbReference>
<dbReference type="PROSITE" id="PS51747">
    <property type="entry name" value="CYT_DCMP_DEAMINASES_2"/>
    <property type="match status" value="1"/>
</dbReference>
<evidence type="ECO:0000313" key="6">
    <source>
        <dbReference type="EMBL" id="ORY76240.1"/>
    </source>
</evidence>
<dbReference type="PANTHER" id="PTHR11079">
    <property type="entry name" value="CYTOSINE DEAMINASE FAMILY MEMBER"/>
    <property type="match status" value="1"/>
</dbReference>
<evidence type="ECO:0000259" key="5">
    <source>
        <dbReference type="PROSITE" id="PS51747"/>
    </source>
</evidence>
<dbReference type="PANTHER" id="PTHR11079:SF156">
    <property type="entry name" value="INACTIVE TRNA-SPECIFIC ADENOSINE DEAMINASE-LIKE PROTEIN 3-RELATED"/>
    <property type="match status" value="1"/>
</dbReference>
<keyword evidence="7" id="KW-1185">Reference proteome</keyword>
<proteinExistence type="inferred from homology"/>
<dbReference type="CDD" id="cd01285">
    <property type="entry name" value="nucleoside_deaminase"/>
    <property type="match status" value="1"/>
</dbReference>
<gene>
    <name evidence="6" type="ORF">BCR35DRAFT_305886</name>
</gene>
<dbReference type="OrthoDB" id="3180714at2759"/>
<protein>
    <recommendedName>
        <fullName evidence="8">SET domain-containing protein</fullName>
    </recommendedName>
</protein>
<name>A0A1Y2EXE6_9BASI</name>
<feature type="region of interest" description="Disordered" evidence="3">
    <location>
        <begin position="41"/>
        <end position="61"/>
    </location>
</feature>
<dbReference type="GO" id="GO:0005634">
    <property type="term" value="C:nucleus"/>
    <property type="evidence" value="ECO:0007669"/>
    <property type="project" value="TreeGrafter"/>
</dbReference>
<sequence length="583" mass="63916">MPSIDPQDLLEQPELPSLHSLKVQDNQVITEQELAQDKAAVAHQSTLQPEPTSTSIAYSYPPPPVYPPATPTLHRSPIAILASPDKGRGVYATADIPAGTLIDISPVLLLTNEEYYGGGKQGEGKGVEGSVLRGYVFTWKGKEGGMALALGMGSLFNHSTTPNVTFELLTSSYTIQYTTFKRITSGEELCIFYGHGAQFEGDAPRSPTVTDEGEWGGLGGLEFGEEEYKRGKNRKKNAKEKMEWDLEIVPFEELEWERVTNIVDPENMPLTTFPCHAILLPARYAQLAFSFVRKHAARFDELAHLKRVRQVDPTQTSVGADSCISVLLFPVHTAPSDFQCLLASSPLATTLAEADIALPEVFQVDVPATIARTDAQAEEWGRVWPVQMVHIREGPKALPRAKGWERAKEIWFRREAERVWNAAKEAGERGEHPIACHVSDSFHPLVHSSSSLPLSLARCTDTRLSTSNILCHAASNAIDSIALLDRANARSAPLIPGEPAPYLLTGLTVFMSHEPCLLCSMSLLHSRVRELYYVRKSPGGGGCGSTYSVHENEGLNHKFEVWQWKGGDLGKGVGVGLEVELDC</sequence>
<dbReference type="InterPro" id="IPR001214">
    <property type="entry name" value="SET_dom"/>
</dbReference>
<reference evidence="6 7" key="1">
    <citation type="submission" date="2016-07" db="EMBL/GenBank/DDBJ databases">
        <title>Pervasive Adenine N6-methylation of Active Genes in Fungi.</title>
        <authorList>
            <consortium name="DOE Joint Genome Institute"/>
            <person name="Mondo S.J."/>
            <person name="Dannebaum R.O."/>
            <person name="Kuo R.C."/>
            <person name="Labutti K."/>
            <person name="Haridas S."/>
            <person name="Kuo A."/>
            <person name="Salamov A."/>
            <person name="Ahrendt S.R."/>
            <person name="Lipzen A."/>
            <person name="Sullivan W."/>
            <person name="Andreopoulos W.B."/>
            <person name="Clum A."/>
            <person name="Lindquist E."/>
            <person name="Daum C."/>
            <person name="Ramamoorthy G.K."/>
            <person name="Gryganskyi A."/>
            <person name="Culley D."/>
            <person name="Magnuson J.K."/>
            <person name="James T.Y."/>
            <person name="O'Malley M.A."/>
            <person name="Stajich J.E."/>
            <person name="Spatafora J.W."/>
            <person name="Visel A."/>
            <person name="Grigoriev I.V."/>
        </authorList>
    </citation>
    <scope>NUCLEOTIDE SEQUENCE [LARGE SCALE GENOMIC DNA]</scope>
    <source>
        <strain evidence="6 7">62-1032</strain>
    </source>
</reference>
<evidence type="ECO:0000259" key="4">
    <source>
        <dbReference type="PROSITE" id="PS50280"/>
    </source>
</evidence>
<evidence type="ECO:0000313" key="7">
    <source>
        <dbReference type="Proteomes" id="UP000193467"/>
    </source>
</evidence>